<evidence type="ECO:0000313" key="1">
    <source>
        <dbReference type="EMBL" id="SVE18258.1"/>
    </source>
</evidence>
<accession>A0A383BFN3</accession>
<dbReference type="EMBL" id="UINC01199707">
    <property type="protein sequence ID" value="SVE18258.1"/>
    <property type="molecule type" value="Genomic_DNA"/>
</dbReference>
<dbReference type="InterPro" id="IPR036291">
    <property type="entry name" value="NAD(P)-bd_dom_sf"/>
</dbReference>
<sequence>VDLVYLANCNSNGEDHLRYATPALRKGVPLFLDMPFAHTLAEAREILALADRHDSVVMCGFMLRESPHFKRFRARFPDIVPVRRLVVPNHGPSLENLTSALTITQVLLGDGCVWLQSSGDTPLNLLRLHYDGPNGSTEAIVANARHPFPDHHMTSSNYHHCGWTASAYGDGGAVHSPRVDDYMFMYGGIRLAKMAKYMALTRKPPIARESMLELMRMVEAARLSHGSGQPVNLADVG</sequence>
<protein>
    <recommendedName>
        <fullName evidence="2">Gfo/Idh/MocA-like oxidoreductase N-terminal domain-containing protein</fullName>
    </recommendedName>
</protein>
<dbReference type="InterPro" id="IPR051317">
    <property type="entry name" value="Gfo/Idh/MocA_oxidoreduct"/>
</dbReference>
<dbReference type="SUPFAM" id="SSF51735">
    <property type="entry name" value="NAD(P)-binding Rossmann-fold domains"/>
    <property type="match status" value="1"/>
</dbReference>
<gene>
    <name evidence="1" type="ORF">METZ01_LOCUS471112</name>
</gene>
<dbReference type="Gene3D" id="3.40.50.720">
    <property type="entry name" value="NAD(P)-binding Rossmann-like Domain"/>
    <property type="match status" value="1"/>
</dbReference>
<organism evidence="1">
    <name type="scientific">marine metagenome</name>
    <dbReference type="NCBI Taxonomy" id="408172"/>
    <lineage>
        <taxon>unclassified sequences</taxon>
        <taxon>metagenomes</taxon>
        <taxon>ecological metagenomes</taxon>
    </lineage>
</organism>
<feature type="non-terminal residue" evidence="1">
    <location>
        <position position="1"/>
    </location>
</feature>
<dbReference type="PANTHER" id="PTHR43708">
    <property type="entry name" value="CONSERVED EXPRESSED OXIDOREDUCTASE (EUROFUNG)"/>
    <property type="match status" value="1"/>
</dbReference>
<dbReference type="PANTHER" id="PTHR43708:SF4">
    <property type="entry name" value="OXIDOREDUCTASE YCEM-RELATED"/>
    <property type="match status" value="1"/>
</dbReference>
<name>A0A383BFN3_9ZZZZ</name>
<dbReference type="AlphaFoldDB" id="A0A383BFN3"/>
<reference evidence="1" key="1">
    <citation type="submission" date="2018-05" db="EMBL/GenBank/DDBJ databases">
        <authorList>
            <person name="Lanie J.A."/>
            <person name="Ng W.-L."/>
            <person name="Kazmierczak K.M."/>
            <person name="Andrzejewski T.M."/>
            <person name="Davidsen T.M."/>
            <person name="Wayne K.J."/>
            <person name="Tettelin H."/>
            <person name="Glass J.I."/>
            <person name="Rusch D."/>
            <person name="Podicherti R."/>
            <person name="Tsui H.-C.T."/>
            <person name="Winkler M.E."/>
        </authorList>
    </citation>
    <scope>NUCLEOTIDE SEQUENCE</scope>
</reference>
<proteinExistence type="predicted"/>
<evidence type="ECO:0008006" key="2">
    <source>
        <dbReference type="Google" id="ProtNLM"/>
    </source>
</evidence>